<proteinExistence type="predicted"/>
<gene>
    <name evidence="1" type="ORF">KK083_29130</name>
</gene>
<dbReference type="GO" id="GO:0016813">
    <property type="term" value="F:hydrolase activity, acting on carbon-nitrogen (but not peptide) bonds, in linear amidines"/>
    <property type="evidence" value="ECO:0007669"/>
    <property type="project" value="UniProtKB-ARBA"/>
</dbReference>
<name>A0AAP2DU41_9BACT</name>
<comment type="caution">
    <text evidence="1">The sequence shown here is derived from an EMBL/GenBank/DDBJ whole genome shotgun (WGS) entry which is preliminary data.</text>
</comment>
<dbReference type="Gene3D" id="3.40.800.10">
    <property type="entry name" value="Ureohydrolase domain"/>
    <property type="match status" value="1"/>
</dbReference>
<dbReference type="Pfam" id="PF00491">
    <property type="entry name" value="Arginase"/>
    <property type="match status" value="1"/>
</dbReference>
<protein>
    <submittedName>
        <fullName evidence="1">Arginase family protein</fullName>
    </submittedName>
</protein>
<organism evidence="1 2">
    <name type="scientific">Chryseosolibacter histidini</name>
    <dbReference type="NCBI Taxonomy" id="2782349"/>
    <lineage>
        <taxon>Bacteria</taxon>
        <taxon>Pseudomonadati</taxon>
        <taxon>Bacteroidota</taxon>
        <taxon>Cytophagia</taxon>
        <taxon>Cytophagales</taxon>
        <taxon>Chryseotaleaceae</taxon>
        <taxon>Chryseosolibacter</taxon>
    </lineage>
</organism>
<accession>A0AAP2DU41</accession>
<dbReference type="SUPFAM" id="SSF52768">
    <property type="entry name" value="Arginase/deacetylase"/>
    <property type="match status" value="1"/>
</dbReference>
<dbReference type="EMBL" id="JAHESF010000053">
    <property type="protein sequence ID" value="MBT1700992.1"/>
    <property type="molecule type" value="Genomic_DNA"/>
</dbReference>
<keyword evidence="2" id="KW-1185">Reference proteome</keyword>
<dbReference type="RefSeq" id="WP_254169680.1">
    <property type="nucleotide sequence ID" value="NZ_JAHESF010000053.1"/>
</dbReference>
<reference evidence="1 2" key="1">
    <citation type="submission" date="2021-05" db="EMBL/GenBank/DDBJ databases">
        <title>A Polyphasic approach of four new species of the genus Ohtaekwangia: Ohtaekwangia histidinii sp. nov., Ohtaekwangia cretensis sp. nov., Ohtaekwangia indiensis sp. nov., Ohtaekwangia reichenbachii sp. nov. from diverse environment.</title>
        <authorList>
            <person name="Octaviana S."/>
        </authorList>
    </citation>
    <scope>NUCLEOTIDE SEQUENCE [LARGE SCALE GENOMIC DNA]</scope>
    <source>
        <strain evidence="1 2">PWU4</strain>
    </source>
</reference>
<dbReference type="InterPro" id="IPR006035">
    <property type="entry name" value="Ureohydrolase"/>
</dbReference>
<evidence type="ECO:0000313" key="1">
    <source>
        <dbReference type="EMBL" id="MBT1700992.1"/>
    </source>
</evidence>
<evidence type="ECO:0000313" key="2">
    <source>
        <dbReference type="Proteomes" id="UP001319200"/>
    </source>
</evidence>
<dbReference type="InterPro" id="IPR023696">
    <property type="entry name" value="Ureohydrolase_dom_sf"/>
</dbReference>
<dbReference type="GO" id="GO:0046872">
    <property type="term" value="F:metal ion binding"/>
    <property type="evidence" value="ECO:0007669"/>
    <property type="project" value="InterPro"/>
</dbReference>
<sequence>MEETRLAKSAIQRVPPSLLKKNPDILSTISLPVKKVYLHIDLDVLDADFVKVNEYCETGGLSPEDLYNAIRTIKRRFGIAAVAFTAYDPTLDPQRKVPEVVGEVVSILTGQV</sequence>
<dbReference type="Proteomes" id="UP001319200">
    <property type="component" value="Unassembled WGS sequence"/>
</dbReference>
<dbReference type="AlphaFoldDB" id="A0AAP2DU41"/>